<dbReference type="PANTHER" id="PTHR10763:SF26">
    <property type="entry name" value="CELL DIVISION CONTROL PROTEIN 6 HOMOLOG"/>
    <property type="match status" value="1"/>
</dbReference>
<comment type="similarity">
    <text evidence="2 7">Belongs to the CDC6/cdc18 family.</text>
</comment>
<dbReference type="InterPro" id="IPR041664">
    <property type="entry name" value="AAA_16"/>
</dbReference>
<dbReference type="SUPFAM" id="SSF46785">
    <property type="entry name" value="Winged helix' DNA-binding domain"/>
    <property type="match status" value="1"/>
</dbReference>
<feature type="domain" description="AAA+ ATPase" evidence="9">
    <location>
        <begin position="196"/>
        <end position="353"/>
    </location>
</feature>
<name>A0A8C4WTF1_EPTBU</name>
<keyword evidence="4" id="KW-0235">DNA replication</keyword>
<sequence>MLQTTIPFPQRKTRAAVQKAKLRKAQNAKDAAENSKTRTRNEFGAKGTQLLLSPRKRLGAENTCNVPCVTECSPSKQKKENVMIVRPVASPSTSPGELLTPCRRLQFDETGTLAGKDIGPPSKETIPETKTEHTEALLEMSPEPKALFVKLNRKKGGCYQEAKGALHTALPSLLLCREAEQNVVRSFLQHHVLSAKPGSLYVSGRPGTGKTACLRHILTSISEDLKKVHVIYLNCMELTTSQRIFSALLTQLSPKAARDTSVGKSDNRESAKQLEKILSRKGPVILLVLDEIDQLDSRGQEVLYTIFGWLSLPGSRLVLIGIANSLDLTDRILPRLQAHSACRPDLLHFPPYTHEQLVTILQSRLQSVAGQVIDAAALQFCARKIAATSGDVRKALDVCRRAVELVEIQVLREAVLKPSGEGKSAPPAVMPRKVTLQQVSAVVSTLYGERLGGGDTGVELPLQQTLLVCAVLLLARHGKSREVMLGKLHEGYVRLCQKHLAGRLDLAETLVLCGLLESRGILGMKRAKDARLTKLHLVIEENEVEHALQDKVLLSKILQGGIPE</sequence>
<evidence type="ECO:0000259" key="10">
    <source>
        <dbReference type="SMART" id="SM01074"/>
    </source>
</evidence>
<keyword evidence="8" id="KW-0175">Coiled coil</keyword>
<dbReference type="Gene3D" id="1.10.8.60">
    <property type="match status" value="1"/>
</dbReference>
<dbReference type="InterPro" id="IPR050311">
    <property type="entry name" value="ORC1/CDC6"/>
</dbReference>
<dbReference type="SMART" id="SM00382">
    <property type="entry name" value="AAA"/>
    <property type="match status" value="1"/>
</dbReference>
<dbReference type="FunFam" id="1.10.8.60:FF:000058">
    <property type="entry name" value="Cell division control protein"/>
    <property type="match status" value="1"/>
</dbReference>
<keyword evidence="5 7" id="KW-0539">Nucleus</keyword>
<evidence type="ECO:0000256" key="2">
    <source>
        <dbReference type="ARBA" id="ARBA00006184"/>
    </source>
</evidence>
<evidence type="ECO:0000256" key="8">
    <source>
        <dbReference type="SAM" id="Coils"/>
    </source>
</evidence>
<reference evidence="11" key="1">
    <citation type="submission" date="2025-08" db="UniProtKB">
        <authorList>
            <consortium name="Ensembl"/>
        </authorList>
    </citation>
    <scope>IDENTIFICATION</scope>
</reference>
<dbReference type="Gene3D" id="1.10.10.10">
    <property type="entry name" value="Winged helix-like DNA-binding domain superfamily/Winged helix DNA-binding domain"/>
    <property type="match status" value="1"/>
</dbReference>
<feature type="domain" description="Cdc6 C-terminal" evidence="10">
    <location>
        <begin position="468"/>
        <end position="548"/>
    </location>
</feature>
<dbReference type="CDD" id="cd00009">
    <property type="entry name" value="AAA"/>
    <property type="match status" value="1"/>
</dbReference>
<dbReference type="InterPro" id="IPR027417">
    <property type="entry name" value="P-loop_NTPase"/>
</dbReference>
<evidence type="ECO:0000256" key="4">
    <source>
        <dbReference type="ARBA" id="ARBA00022705"/>
    </source>
</evidence>
<feature type="coiled-coil region" evidence="8">
    <location>
        <begin position="15"/>
        <end position="42"/>
    </location>
</feature>
<dbReference type="Proteomes" id="UP000694388">
    <property type="component" value="Unplaced"/>
</dbReference>
<comment type="subcellular location">
    <subcellularLocation>
        <location evidence="1 7">Nucleus</location>
    </subcellularLocation>
</comment>
<dbReference type="SUPFAM" id="SSF52540">
    <property type="entry name" value="P-loop containing nucleoside triphosphate hydrolases"/>
    <property type="match status" value="1"/>
</dbReference>
<comment type="function">
    <text evidence="7">Involved in the initiation of DNA replication. Also participates in checkpoint controls that ensure DNA replication is completed before mitosis is initiated.</text>
</comment>
<dbReference type="InterPro" id="IPR015163">
    <property type="entry name" value="Cdc6_C"/>
</dbReference>
<dbReference type="AlphaFoldDB" id="A0A8C4WTF1"/>
<evidence type="ECO:0000256" key="3">
    <source>
        <dbReference type="ARBA" id="ARBA00022618"/>
    </source>
</evidence>
<dbReference type="GO" id="GO:0005634">
    <property type="term" value="C:nucleus"/>
    <property type="evidence" value="ECO:0007669"/>
    <property type="project" value="UniProtKB-SubCell"/>
</dbReference>
<evidence type="ECO:0000256" key="7">
    <source>
        <dbReference type="PIRNR" id="PIRNR001767"/>
    </source>
</evidence>
<keyword evidence="12" id="KW-1185">Reference proteome</keyword>
<reference evidence="11" key="2">
    <citation type="submission" date="2025-09" db="UniProtKB">
        <authorList>
            <consortium name="Ensembl"/>
        </authorList>
    </citation>
    <scope>IDENTIFICATION</scope>
</reference>
<evidence type="ECO:0000313" key="11">
    <source>
        <dbReference type="Ensembl" id="ENSEBUP00000010098.1"/>
    </source>
</evidence>
<dbReference type="OMA" id="WPTDEVY"/>
<dbReference type="Pfam" id="PF22606">
    <property type="entry name" value="Cdc6-ORC-like_ATPase_lid"/>
    <property type="match status" value="1"/>
</dbReference>
<evidence type="ECO:0000256" key="5">
    <source>
        <dbReference type="ARBA" id="ARBA00023242"/>
    </source>
</evidence>
<dbReference type="PIRSF" id="PIRSF001767">
    <property type="entry name" value="Cdc6"/>
    <property type="match status" value="1"/>
</dbReference>
<dbReference type="GeneTree" id="ENSGT00530000063498"/>
<evidence type="ECO:0000256" key="1">
    <source>
        <dbReference type="ARBA" id="ARBA00004123"/>
    </source>
</evidence>
<dbReference type="FunFam" id="3.40.50.300:FF:000547">
    <property type="entry name" value="Cell division control protein"/>
    <property type="match status" value="1"/>
</dbReference>
<dbReference type="InterPro" id="IPR036390">
    <property type="entry name" value="WH_DNA-bd_sf"/>
</dbReference>
<keyword evidence="6" id="KW-0131">Cell cycle</keyword>
<dbReference type="GO" id="GO:0033314">
    <property type="term" value="P:mitotic DNA replication checkpoint signaling"/>
    <property type="evidence" value="ECO:0007669"/>
    <property type="project" value="TreeGrafter"/>
</dbReference>
<evidence type="ECO:0000313" key="12">
    <source>
        <dbReference type="Proteomes" id="UP000694388"/>
    </source>
</evidence>
<evidence type="ECO:0000256" key="6">
    <source>
        <dbReference type="ARBA" id="ARBA00023306"/>
    </source>
</evidence>
<proteinExistence type="inferred from homology"/>
<organism evidence="11 12">
    <name type="scientific">Eptatretus burgeri</name>
    <name type="common">Inshore hagfish</name>
    <dbReference type="NCBI Taxonomy" id="7764"/>
    <lineage>
        <taxon>Eukaryota</taxon>
        <taxon>Metazoa</taxon>
        <taxon>Chordata</taxon>
        <taxon>Craniata</taxon>
        <taxon>Vertebrata</taxon>
        <taxon>Cyclostomata</taxon>
        <taxon>Myxini</taxon>
        <taxon>Myxiniformes</taxon>
        <taxon>Myxinidae</taxon>
        <taxon>Eptatretinae</taxon>
        <taxon>Eptatretus</taxon>
    </lineage>
</organism>
<dbReference type="InterPro" id="IPR003593">
    <property type="entry name" value="AAA+_ATPase"/>
</dbReference>
<dbReference type="Pfam" id="PF13191">
    <property type="entry name" value="AAA_16"/>
    <property type="match status" value="1"/>
</dbReference>
<protein>
    <recommendedName>
        <fullName evidence="7">Cell division control protein</fullName>
    </recommendedName>
</protein>
<dbReference type="InterPro" id="IPR036388">
    <property type="entry name" value="WH-like_DNA-bd_sf"/>
</dbReference>
<dbReference type="Gene3D" id="3.40.50.300">
    <property type="entry name" value="P-loop containing nucleotide triphosphate hydrolases"/>
    <property type="match status" value="1"/>
</dbReference>
<dbReference type="Pfam" id="PF09079">
    <property type="entry name" value="WHD_Cdc6"/>
    <property type="match status" value="1"/>
</dbReference>
<accession>A0A8C4WTF1</accession>
<dbReference type="InterPro" id="IPR016314">
    <property type="entry name" value="Cdc6/18"/>
</dbReference>
<dbReference type="InterPro" id="IPR054425">
    <property type="entry name" value="Cdc6_ORC1-like_ATPase_lid"/>
</dbReference>
<dbReference type="PANTHER" id="PTHR10763">
    <property type="entry name" value="CELL DIVISION CONTROL PROTEIN 6-RELATED"/>
    <property type="match status" value="1"/>
</dbReference>
<dbReference type="GO" id="GO:0051301">
    <property type="term" value="P:cell division"/>
    <property type="evidence" value="ECO:0007669"/>
    <property type="project" value="UniProtKB-UniRule"/>
</dbReference>
<dbReference type="Ensembl" id="ENSEBUT00000010638.1">
    <property type="protein sequence ID" value="ENSEBUP00000010098.1"/>
    <property type="gene ID" value="ENSEBUG00000006485.1"/>
</dbReference>
<keyword evidence="3" id="KW-0132">Cell division</keyword>
<dbReference type="GO" id="GO:0006270">
    <property type="term" value="P:DNA replication initiation"/>
    <property type="evidence" value="ECO:0007669"/>
    <property type="project" value="UniProtKB-UniRule"/>
</dbReference>
<dbReference type="GO" id="GO:0003688">
    <property type="term" value="F:DNA replication origin binding"/>
    <property type="evidence" value="ECO:0007669"/>
    <property type="project" value="TreeGrafter"/>
</dbReference>
<evidence type="ECO:0000259" key="9">
    <source>
        <dbReference type="SMART" id="SM00382"/>
    </source>
</evidence>
<dbReference type="SMART" id="SM01074">
    <property type="entry name" value="Cdc6_C"/>
    <property type="match status" value="1"/>
</dbReference>